<dbReference type="GO" id="GO:0004069">
    <property type="term" value="F:L-aspartate:2-oxoglutarate aminotransferase activity"/>
    <property type="evidence" value="ECO:0007669"/>
    <property type="project" value="UniProtKB-EC"/>
</dbReference>
<dbReference type="AlphaFoldDB" id="A0A8B9BFC3"/>
<dbReference type="EC" id="2.6.1.1" evidence="10"/>
<evidence type="ECO:0000256" key="4">
    <source>
        <dbReference type="ARBA" id="ARBA00011738"/>
    </source>
</evidence>
<keyword evidence="13" id="KW-1185">Reference proteome</keyword>
<dbReference type="Pfam" id="PF00155">
    <property type="entry name" value="Aminotran_1_2"/>
    <property type="match status" value="1"/>
</dbReference>
<dbReference type="Proteomes" id="UP000694426">
    <property type="component" value="Unplaced"/>
</dbReference>
<evidence type="ECO:0000256" key="10">
    <source>
        <dbReference type="RuleBase" id="RU000480"/>
    </source>
</evidence>
<dbReference type="NCBIfam" id="NF006719">
    <property type="entry name" value="PRK09257.1"/>
    <property type="match status" value="1"/>
</dbReference>
<keyword evidence="8" id="KW-0496">Mitochondrion</keyword>
<dbReference type="Ensembl" id="ENSABRT00000004972.1">
    <property type="protein sequence ID" value="ENSABRP00000003441.1"/>
    <property type="gene ID" value="ENSABRG00000003248.1"/>
</dbReference>
<comment type="subcellular location">
    <subcellularLocation>
        <location evidence="2">Mitochondrion matrix</location>
    </subcellularLocation>
</comment>
<dbReference type="InterPro" id="IPR004838">
    <property type="entry name" value="NHTrfase_class1_PyrdxlP-BS"/>
</dbReference>
<evidence type="ECO:0000256" key="1">
    <source>
        <dbReference type="ARBA" id="ARBA00001933"/>
    </source>
</evidence>
<dbReference type="FunFam" id="3.90.1150.10:FF:000001">
    <property type="entry name" value="Aspartate aminotransferase"/>
    <property type="match status" value="1"/>
</dbReference>
<dbReference type="GO" id="GO:0015908">
    <property type="term" value="P:fatty acid transport"/>
    <property type="evidence" value="ECO:0007669"/>
    <property type="project" value="Ensembl"/>
</dbReference>
<keyword evidence="5 10" id="KW-0032">Aminotransferase</keyword>
<dbReference type="InterPro" id="IPR000796">
    <property type="entry name" value="Asp_trans"/>
</dbReference>
<reference evidence="12" key="2">
    <citation type="submission" date="2025-09" db="UniProtKB">
        <authorList>
            <consortium name="Ensembl"/>
        </authorList>
    </citation>
    <scope>IDENTIFICATION</scope>
</reference>
<proteinExistence type="inferred from homology"/>
<dbReference type="InterPro" id="IPR015421">
    <property type="entry name" value="PyrdxlP-dep_Trfase_major"/>
</dbReference>
<sequence length="506" mass="56216">MLWEQQVSFMHESLSRSSEEAQCSCFTQTPAWHRSCCSAWAPRNVAAVPGGGTRGLCPFCPYRAAARLLVSLVVRVLLSRADLGSCGAPRRAPSFSLTLRCSFPSSSWWSHVEMGPPDPILGVTEAFKRDTNSKKMNLGVGAYRDDNGKPYVLSCVRKAEAMIASKKMDKEYLPIGGLADFTRASAELALGENSEAFKSGRYVTVQGISGTGSLRIGANFLQRFFKSSRDVYLPKPSWGNHTPIFRDAGLQLQAYRYYDPKTCSLDFTGAMEDISKIPEKSIILLHACAHNPTGVDPRQEQWKELAAVVKKRNLLVYFDMAYQGFASGDINRDAWAVRHFIEQGINIVLSQSYAKNMGLYGERAGAFTVICSDAEEAKRVESQLKILIRPMYSNPPLNGARIASIILNTPELRKEWLVEVKGMADRIIGMRTQLVSNLKKEGSSHNWQHITDQIGMFCFTGLKPEQVERLIKEFSIYMTKDGRISMAGVTSGNVGYLAHAIHQVTK</sequence>
<evidence type="ECO:0000256" key="9">
    <source>
        <dbReference type="ARBA" id="ARBA00049185"/>
    </source>
</evidence>
<comment type="catalytic activity">
    <reaction evidence="9 10">
        <text>L-aspartate + 2-oxoglutarate = oxaloacetate + L-glutamate</text>
        <dbReference type="Rhea" id="RHEA:21824"/>
        <dbReference type="ChEBI" id="CHEBI:16452"/>
        <dbReference type="ChEBI" id="CHEBI:16810"/>
        <dbReference type="ChEBI" id="CHEBI:29985"/>
        <dbReference type="ChEBI" id="CHEBI:29991"/>
        <dbReference type="EC" id="2.6.1.1"/>
    </reaction>
</comment>
<dbReference type="GO" id="GO:0006532">
    <property type="term" value="P:aspartate biosynthetic process"/>
    <property type="evidence" value="ECO:0007669"/>
    <property type="project" value="Ensembl"/>
</dbReference>
<name>A0A8B9BFC3_9AVES</name>
<dbReference type="GO" id="GO:0006107">
    <property type="term" value="P:oxaloacetate metabolic process"/>
    <property type="evidence" value="ECO:0007669"/>
    <property type="project" value="Ensembl"/>
</dbReference>
<evidence type="ECO:0000256" key="7">
    <source>
        <dbReference type="ARBA" id="ARBA00022898"/>
    </source>
</evidence>
<dbReference type="GO" id="GO:0005886">
    <property type="term" value="C:plasma membrane"/>
    <property type="evidence" value="ECO:0007669"/>
    <property type="project" value="Ensembl"/>
</dbReference>
<dbReference type="PROSITE" id="PS00105">
    <property type="entry name" value="AA_TRANSFER_CLASS_1"/>
    <property type="match status" value="1"/>
</dbReference>
<dbReference type="GeneTree" id="ENSGT00950000183082"/>
<dbReference type="GO" id="GO:0005759">
    <property type="term" value="C:mitochondrial matrix"/>
    <property type="evidence" value="ECO:0007669"/>
    <property type="project" value="UniProtKB-SubCell"/>
</dbReference>
<feature type="domain" description="Aminotransferase class I/classII large" evidence="11">
    <location>
        <begin position="134"/>
        <end position="501"/>
    </location>
</feature>
<dbReference type="PRINTS" id="PR00799">
    <property type="entry name" value="TRANSAMINASE"/>
</dbReference>
<dbReference type="PANTHER" id="PTHR11879">
    <property type="entry name" value="ASPARTATE AMINOTRANSFERASE"/>
    <property type="match status" value="1"/>
</dbReference>
<protein>
    <recommendedName>
        <fullName evidence="10">Aspartate aminotransferase</fullName>
        <ecNumber evidence="10">2.6.1.1</ecNumber>
    </recommendedName>
</protein>
<gene>
    <name evidence="12" type="primary">GOT2</name>
</gene>
<evidence type="ECO:0000259" key="11">
    <source>
        <dbReference type="Pfam" id="PF00155"/>
    </source>
</evidence>
<dbReference type="SUPFAM" id="SSF53383">
    <property type="entry name" value="PLP-dependent transferases"/>
    <property type="match status" value="1"/>
</dbReference>
<keyword evidence="7" id="KW-0663">Pyridoxal phosphate</keyword>
<evidence type="ECO:0000256" key="3">
    <source>
        <dbReference type="ARBA" id="ARBA00007441"/>
    </source>
</evidence>
<dbReference type="CDD" id="cd00609">
    <property type="entry name" value="AAT_like"/>
    <property type="match status" value="1"/>
</dbReference>
<dbReference type="GO" id="GO:0006533">
    <property type="term" value="P:L-aspartate catabolic process"/>
    <property type="evidence" value="ECO:0007669"/>
    <property type="project" value="Ensembl"/>
</dbReference>
<comment type="similarity">
    <text evidence="3">Belongs to the class-I pyridoxal-phosphate-dependent aminotransferase family.</text>
</comment>
<dbReference type="Gene3D" id="3.90.1150.10">
    <property type="entry name" value="Aspartate Aminotransferase, domain 1"/>
    <property type="match status" value="1"/>
</dbReference>
<dbReference type="GO" id="GO:0045471">
    <property type="term" value="P:response to ethanol"/>
    <property type="evidence" value="ECO:0007669"/>
    <property type="project" value="Ensembl"/>
</dbReference>
<dbReference type="FunFam" id="3.90.1150.10:FF:000160">
    <property type="entry name" value="Similar to aspartate aminotransferase"/>
    <property type="match status" value="1"/>
</dbReference>
<dbReference type="GO" id="GO:0043490">
    <property type="term" value="P:malate-aspartate shuttle"/>
    <property type="evidence" value="ECO:0007669"/>
    <property type="project" value="Ensembl"/>
</dbReference>
<comment type="cofactor">
    <cofactor evidence="1">
        <name>pyridoxal 5'-phosphate</name>
        <dbReference type="ChEBI" id="CHEBI:597326"/>
    </cofactor>
</comment>
<evidence type="ECO:0000256" key="5">
    <source>
        <dbReference type="ARBA" id="ARBA00022576"/>
    </source>
</evidence>
<dbReference type="GO" id="GO:0019550">
    <property type="term" value="P:L-glutamate catabolic process to aspartate"/>
    <property type="evidence" value="ECO:0007669"/>
    <property type="project" value="Ensembl"/>
</dbReference>
<evidence type="ECO:0000313" key="13">
    <source>
        <dbReference type="Proteomes" id="UP000694426"/>
    </source>
</evidence>
<evidence type="ECO:0000256" key="2">
    <source>
        <dbReference type="ARBA" id="ARBA00004305"/>
    </source>
</evidence>
<reference evidence="12" key="1">
    <citation type="submission" date="2025-08" db="UniProtKB">
        <authorList>
            <consortium name="Ensembl"/>
        </authorList>
    </citation>
    <scope>IDENTIFICATION</scope>
</reference>
<dbReference type="Gene3D" id="3.40.640.10">
    <property type="entry name" value="Type I PLP-dependent aspartate aminotransferase-like (Major domain)"/>
    <property type="match status" value="1"/>
</dbReference>
<dbReference type="InterPro" id="IPR015422">
    <property type="entry name" value="PyrdxlP-dep_Trfase_small"/>
</dbReference>
<dbReference type="FunFam" id="3.40.640.10:FF:000026">
    <property type="entry name" value="Aspartate aminotransferase"/>
    <property type="match status" value="1"/>
</dbReference>
<comment type="miscellaneous">
    <text evidence="10">In eukaryotes there are cytoplasmic, mitochondrial and chloroplastic isozymes.</text>
</comment>
<evidence type="ECO:0000256" key="8">
    <source>
        <dbReference type="ARBA" id="ARBA00023128"/>
    </source>
</evidence>
<comment type="subunit">
    <text evidence="4 10">Homodimer.</text>
</comment>
<dbReference type="InterPro" id="IPR004839">
    <property type="entry name" value="Aminotransferase_I/II_large"/>
</dbReference>
<dbReference type="InterPro" id="IPR015424">
    <property type="entry name" value="PyrdxlP-dep_Trfase"/>
</dbReference>
<keyword evidence="6 10" id="KW-0808">Transferase</keyword>
<evidence type="ECO:0000313" key="12">
    <source>
        <dbReference type="Ensembl" id="ENSABRP00000003441.1"/>
    </source>
</evidence>
<dbReference type="PANTHER" id="PTHR11879:SF22">
    <property type="entry name" value="ASPARTATE AMINOTRANSFERASE, MITOCHONDRIAL"/>
    <property type="match status" value="1"/>
</dbReference>
<evidence type="ECO:0000256" key="6">
    <source>
        <dbReference type="ARBA" id="ARBA00022679"/>
    </source>
</evidence>
<organism evidence="12 13">
    <name type="scientific">Anser brachyrhynchus</name>
    <name type="common">Pink-footed goose</name>
    <dbReference type="NCBI Taxonomy" id="132585"/>
    <lineage>
        <taxon>Eukaryota</taxon>
        <taxon>Metazoa</taxon>
        <taxon>Chordata</taxon>
        <taxon>Craniata</taxon>
        <taxon>Vertebrata</taxon>
        <taxon>Euteleostomi</taxon>
        <taxon>Archelosauria</taxon>
        <taxon>Archosauria</taxon>
        <taxon>Dinosauria</taxon>
        <taxon>Saurischia</taxon>
        <taxon>Theropoda</taxon>
        <taxon>Coelurosauria</taxon>
        <taxon>Aves</taxon>
        <taxon>Neognathae</taxon>
        <taxon>Galloanserae</taxon>
        <taxon>Anseriformes</taxon>
        <taxon>Anatidae</taxon>
        <taxon>Anserinae</taxon>
        <taxon>Anser</taxon>
    </lineage>
</organism>
<accession>A0A8B9BFC3</accession>
<dbReference type="GO" id="GO:0030170">
    <property type="term" value="F:pyridoxal phosphate binding"/>
    <property type="evidence" value="ECO:0007669"/>
    <property type="project" value="InterPro"/>
</dbReference>